<keyword evidence="3" id="KW-1185">Reference proteome</keyword>
<evidence type="ECO:0000256" key="1">
    <source>
        <dbReference type="SAM" id="Phobius"/>
    </source>
</evidence>
<feature type="transmembrane region" description="Helical" evidence="1">
    <location>
        <begin position="7"/>
        <end position="28"/>
    </location>
</feature>
<reference evidence="2" key="1">
    <citation type="submission" date="2022-10" db="EMBL/GenBank/DDBJ databases">
        <title>Cytochrome P450 Catalyzes Benzene Ring Formation in the Biosynthesis of Trialkyl-Substituted Aromatic Polyketides.</title>
        <authorList>
            <person name="Zhao E."/>
            <person name="Ge H."/>
        </authorList>
    </citation>
    <scope>NUCLEOTIDE SEQUENCE</scope>
    <source>
        <strain evidence="2">NA0869</strain>
    </source>
</reference>
<dbReference type="Proteomes" id="UP001163878">
    <property type="component" value="Chromosome"/>
</dbReference>
<dbReference type="PROSITE" id="PS51257">
    <property type="entry name" value="PROKAR_LIPOPROTEIN"/>
    <property type="match status" value="1"/>
</dbReference>
<evidence type="ECO:0000313" key="3">
    <source>
        <dbReference type="Proteomes" id="UP001163878"/>
    </source>
</evidence>
<protein>
    <submittedName>
        <fullName evidence="2">Uncharacterized protein</fullName>
    </submittedName>
</protein>
<feature type="transmembrane region" description="Helical" evidence="1">
    <location>
        <begin position="34"/>
        <end position="52"/>
    </location>
</feature>
<proteinExistence type="predicted"/>
<name>A0ABY6IHA0_STRPE</name>
<evidence type="ECO:0000313" key="2">
    <source>
        <dbReference type="EMBL" id="UYQ65550.1"/>
    </source>
</evidence>
<accession>A0ABY6IHA0</accession>
<keyword evidence="1" id="KW-0472">Membrane</keyword>
<sequence length="64" mass="6865">MAHRISALISFFGVLACMVLLVGAVRQYGSGASALWIVAGALLVLSALYVFVRDVLRLRTGQRS</sequence>
<dbReference type="RefSeq" id="WP_264248772.1">
    <property type="nucleotide sequence ID" value="NZ_CP107567.1"/>
</dbReference>
<gene>
    <name evidence="2" type="ORF">OGH68_31520</name>
</gene>
<organism evidence="2 3">
    <name type="scientific">Streptomyces peucetius</name>
    <dbReference type="NCBI Taxonomy" id="1950"/>
    <lineage>
        <taxon>Bacteria</taxon>
        <taxon>Bacillati</taxon>
        <taxon>Actinomycetota</taxon>
        <taxon>Actinomycetes</taxon>
        <taxon>Kitasatosporales</taxon>
        <taxon>Streptomycetaceae</taxon>
        <taxon>Streptomyces</taxon>
    </lineage>
</organism>
<keyword evidence="1" id="KW-1133">Transmembrane helix</keyword>
<dbReference type="EMBL" id="CP107567">
    <property type="protein sequence ID" value="UYQ65550.1"/>
    <property type="molecule type" value="Genomic_DNA"/>
</dbReference>
<keyword evidence="1" id="KW-0812">Transmembrane</keyword>